<protein>
    <submittedName>
        <fullName evidence="1">Uncharacterized protein</fullName>
    </submittedName>
</protein>
<evidence type="ECO:0000313" key="2">
    <source>
        <dbReference type="Proteomes" id="UP001530400"/>
    </source>
</evidence>
<evidence type="ECO:0000313" key="1">
    <source>
        <dbReference type="EMBL" id="KAL3786159.1"/>
    </source>
</evidence>
<comment type="caution">
    <text evidence="1">The sequence shown here is derived from an EMBL/GenBank/DDBJ whole genome shotgun (WGS) entry which is preliminary data.</text>
</comment>
<dbReference type="Proteomes" id="UP001530400">
    <property type="component" value="Unassembled WGS sequence"/>
</dbReference>
<keyword evidence="2" id="KW-1185">Reference proteome</keyword>
<sequence length="203" mass="22476">MKKAIYRMERGAMIYLFSGKCPVPDERGGFSLDNLPPGFNFADNDSTRVFAKIIDGLPKIVSFHSFVTFANCASIDGKKYGFCKVCTNAEAILLVSCLNLVGLLGKWMGAKVFLCNISGSALHHVYNGRKRGTEKFSGIDKSLFEVVSHLSNCVSHRRMESPNLPNNLRSMIDDDALEMVVDLNSPDYQVPKSVKELKKEASD</sequence>
<name>A0ABD3PDP3_9STRA</name>
<organism evidence="1 2">
    <name type="scientific">Cyclotella atomus</name>
    <dbReference type="NCBI Taxonomy" id="382360"/>
    <lineage>
        <taxon>Eukaryota</taxon>
        <taxon>Sar</taxon>
        <taxon>Stramenopiles</taxon>
        <taxon>Ochrophyta</taxon>
        <taxon>Bacillariophyta</taxon>
        <taxon>Coscinodiscophyceae</taxon>
        <taxon>Thalassiosirophycidae</taxon>
        <taxon>Stephanodiscales</taxon>
        <taxon>Stephanodiscaceae</taxon>
        <taxon>Cyclotella</taxon>
    </lineage>
</organism>
<accession>A0ABD3PDP3</accession>
<gene>
    <name evidence="1" type="ORF">ACHAWO_010571</name>
</gene>
<reference evidence="1 2" key="1">
    <citation type="submission" date="2024-10" db="EMBL/GenBank/DDBJ databases">
        <title>Updated reference genomes for cyclostephanoid diatoms.</title>
        <authorList>
            <person name="Roberts W.R."/>
            <person name="Alverson A.J."/>
        </authorList>
    </citation>
    <scope>NUCLEOTIDE SEQUENCE [LARGE SCALE GENOMIC DNA]</scope>
    <source>
        <strain evidence="1 2">AJA010-31</strain>
    </source>
</reference>
<dbReference type="EMBL" id="JALLPJ020000663">
    <property type="protein sequence ID" value="KAL3786159.1"/>
    <property type="molecule type" value="Genomic_DNA"/>
</dbReference>
<proteinExistence type="predicted"/>
<dbReference type="AlphaFoldDB" id="A0ABD3PDP3"/>